<evidence type="ECO:0000313" key="1">
    <source>
        <dbReference type="EMBL" id="KAG0433580.1"/>
    </source>
</evidence>
<protein>
    <submittedName>
        <fullName evidence="1">Uncharacterized protein</fullName>
    </submittedName>
</protein>
<reference evidence="1 2" key="1">
    <citation type="journal article" date="2020" name="Cell">
        <title>Large-Scale Comparative Analyses of Tick Genomes Elucidate Their Genetic Diversity and Vector Capacities.</title>
        <authorList>
            <consortium name="Tick Genome and Microbiome Consortium (TIGMIC)"/>
            <person name="Jia N."/>
            <person name="Wang J."/>
            <person name="Shi W."/>
            <person name="Du L."/>
            <person name="Sun Y."/>
            <person name="Zhan W."/>
            <person name="Jiang J.F."/>
            <person name="Wang Q."/>
            <person name="Zhang B."/>
            <person name="Ji P."/>
            <person name="Bell-Sakyi L."/>
            <person name="Cui X.M."/>
            <person name="Yuan T.T."/>
            <person name="Jiang B.G."/>
            <person name="Yang W.F."/>
            <person name="Lam T.T."/>
            <person name="Chang Q.C."/>
            <person name="Ding S.J."/>
            <person name="Wang X.J."/>
            <person name="Zhu J.G."/>
            <person name="Ruan X.D."/>
            <person name="Zhao L."/>
            <person name="Wei J.T."/>
            <person name="Ye R.Z."/>
            <person name="Que T.C."/>
            <person name="Du C.H."/>
            <person name="Zhou Y.H."/>
            <person name="Cheng J.X."/>
            <person name="Dai P.F."/>
            <person name="Guo W.B."/>
            <person name="Han X.H."/>
            <person name="Huang E.J."/>
            <person name="Li L.F."/>
            <person name="Wei W."/>
            <person name="Gao Y.C."/>
            <person name="Liu J.Z."/>
            <person name="Shao H.Z."/>
            <person name="Wang X."/>
            <person name="Wang C.C."/>
            <person name="Yang T.C."/>
            <person name="Huo Q.B."/>
            <person name="Li W."/>
            <person name="Chen H.Y."/>
            <person name="Chen S.E."/>
            <person name="Zhou L.G."/>
            <person name="Ni X.B."/>
            <person name="Tian J.H."/>
            <person name="Sheng Y."/>
            <person name="Liu T."/>
            <person name="Pan Y.S."/>
            <person name="Xia L.Y."/>
            <person name="Li J."/>
            <person name="Zhao F."/>
            <person name="Cao W.C."/>
        </authorList>
    </citation>
    <scope>NUCLEOTIDE SEQUENCE [LARGE SCALE GENOMIC DNA]</scope>
    <source>
        <strain evidence="1">Iper-2018</strain>
    </source>
</reference>
<evidence type="ECO:0000313" key="2">
    <source>
        <dbReference type="Proteomes" id="UP000805193"/>
    </source>
</evidence>
<sequence>MAWATVNRSQRRASGASLQGHGFDPDPDGDAFSISELPSAAAKQLSRDFDIWVADILGASECSGPAVTGRPDPLAPTRPSGCLRVVPPVASRPTGADGADGAGLLLGAPSPPPTDTGAAQQRAGYAANLQPASRSSSHLCKTTSVTACAQDSLRVARKSAEAV</sequence>
<organism evidence="1 2">
    <name type="scientific">Ixodes persulcatus</name>
    <name type="common">Taiga tick</name>
    <dbReference type="NCBI Taxonomy" id="34615"/>
    <lineage>
        <taxon>Eukaryota</taxon>
        <taxon>Metazoa</taxon>
        <taxon>Ecdysozoa</taxon>
        <taxon>Arthropoda</taxon>
        <taxon>Chelicerata</taxon>
        <taxon>Arachnida</taxon>
        <taxon>Acari</taxon>
        <taxon>Parasitiformes</taxon>
        <taxon>Ixodida</taxon>
        <taxon>Ixodoidea</taxon>
        <taxon>Ixodidae</taxon>
        <taxon>Ixodinae</taxon>
        <taxon>Ixodes</taxon>
    </lineage>
</organism>
<gene>
    <name evidence="1" type="ORF">HPB47_019763</name>
</gene>
<accession>A0AC60QJQ4</accession>
<keyword evidence="2" id="KW-1185">Reference proteome</keyword>
<proteinExistence type="predicted"/>
<dbReference type="Proteomes" id="UP000805193">
    <property type="component" value="Unassembled WGS sequence"/>
</dbReference>
<name>A0AC60QJQ4_IXOPE</name>
<dbReference type="EMBL" id="JABSTQ010009045">
    <property type="protein sequence ID" value="KAG0433580.1"/>
    <property type="molecule type" value="Genomic_DNA"/>
</dbReference>
<comment type="caution">
    <text evidence="1">The sequence shown here is derived from an EMBL/GenBank/DDBJ whole genome shotgun (WGS) entry which is preliminary data.</text>
</comment>